<sequence>MPQRIATLLARQTRRALKRPSTSSSTSLQPSIPTCALLAHYHQSKPLRQNSVISSTPSELALTPRTRPTYSLLTLTLNLRKGTTTLRTFSSTTRNTNSIRTFSTTSQRFAAPPTADALVETLTDLYGTARDEFEIAAEETEKKTVYAADDRAAAREAFEELQSTYEGSLKEATPETAQEVQRRVGQRVRELEHALKGLEEAALHDD</sequence>
<dbReference type="OrthoDB" id="273230at2759"/>
<protein>
    <submittedName>
        <fullName evidence="1">Uncharacterized protein</fullName>
    </submittedName>
</protein>
<evidence type="ECO:0000313" key="2">
    <source>
        <dbReference type="Proteomes" id="UP000038010"/>
    </source>
</evidence>
<dbReference type="GeneID" id="28735234"/>
<dbReference type="AlphaFoldDB" id="A0A0N0NLU5"/>
<evidence type="ECO:0000313" key="1">
    <source>
        <dbReference type="EMBL" id="KPI39588.1"/>
    </source>
</evidence>
<name>A0A0N0NLU5_9EURO</name>
<reference evidence="1 2" key="1">
    <citation type="submission" date="2015-06" db="EMBL/GenBank/DDBJ databases">
        <title>Draft genome of the ant-associated black yeast Phialophora attae CBS 131958.</title>
        <authorList>
            <person name="Moreno L.F."/>
            <person name="Stielow B.J."/>
            <person name="de Hoog S."/>
            <person name="Vicente V.A."/>
            <person name="Weiss V.A."/>
            <person name="de Vries M."/>
            <person name="Cruz L.M."/>
            <person name="Souza E.M."/>
        </authorList>
    </citation>
    <scope>NUCLEOTIDE SEQUENCE [LARGE SCALE GENOMIC DNA]</scope>
    <source>
        <strain evidence="1 2">CBS 131958</strain>
    </source>
</reference>
<dbReference type="PANTHER" id="PTHR35706">
    <property type="entry name" value="F14O23.11 PROTEIN"/>
    <property type="match status" value="1"/>
</dbReference>
<organism evidence="1 2">
    <name type="scientific">Cyphellophora attinorum</name>
    <dbReference type="NCBI Taxonomy" id="1664694"/>
    <lineage>
        <taxon>Eukaryota</taxon>
        <taxon>Fungi</taxon>
        <taxon>Dikarya</taxon>
        <taxon>Ascomycota</taxon>
        <taxon>Pezizomycotina</taxon>
        <taxon>Eurotiomycetes</taxon>
        <taxon>Chaetothyriomycetidae</taxon>
        <taxon>Chaetothyriales</taxon>
        <taxon>Cyphellophoraceae</taxon>
        <taxon>Cyphellophora</taxon>
    </lineage>
</organism>
<keyword evidence="2" id="KW-1185">Reference proteome</keyword>
<dbReference type="Proteomes" id="UP000038010">
    <property type="component" value="Unassembled WGS sequence"/>
</dbReference>
<accession>A0A0N0NLU5</accession>
<dbReference type="PANTHER" id="PTHR35706:SF1">
    <property type="entry name" value="EMBRYOGENESIS-LIKE PROTEIN"/>
    <property type="match status" value="1"/>
</dbReference>
<dbReference type="RefSeq" id="XP_017999551.1">
    <property type="nucleotide sequence ID" value="XM_018143354.1"/>
</dbReference>
<dbReference type="VEuPathDB" id="FungiDB:AB675_3314"/>
<proteinExistence type="predicted"/>
<comment type="caution">
    <text evidence="1">The sequence shown here is derived from an EMBL/GenBank/DDBJ whole genome shotgun (WGS) entry which is preliminary data.</text>
</comment>
<dbReference type="EMBL" id="LFJN01000014">
    <property type="protein sequence ID" value="KPI39588.1"/>
    <property type="molecule type" value="Genomic_DNA"/>
</dbReference>
<gene>
    <name evidence="1" type="ORF">AB675_3314</name>
</gene>
<dbReference type="InterPro" id="IPR053325">
    <property type="entry name" value="H3-Acetyl_Activator"/>
</dbReference>